<evidence type="ECO:0000256" key="2">
    <source>
        <dbReference type="PROSITE-ProRule" id="PRU00459"/>
    </source>
</evidence>
<organism evidence="3 4">
    <name type="scientific">Pristionchus entomophagus</name>
    <dbReference type="NCBI Taxonomy" id="358040"/>
    <lineage>
        <taxon>Eukaryota</taxon>
        <taxon>Metazoa</taxon>
        <taxon>Ecdysozoa</taxon>
        <taxon>Nematoda</taxon>
        <taxon>Chromadorea</taxon>
        <taxon>Rhabditida</taxon>
        <taxon>Rhabditina</taxon>
        <taxon>Diplogasteromorpha</taxon>
        <taxon>Diplogasteroidea</taxon>
        <taxon>Neodiplogasteridae</taxon>
        <taxon>Pristionchus</taxon>
    </lineage>
</organism>
<feature type="repeat" description="MBT" evidence="2">
    <location>
        <begin position="147"/>
        <end position="262"/>
    </location>
</feature>
<dbReference type="PROSITE" id="PS51079">
    <property type="entry name" value="MBT"/>
    <property type="match status" value="2"/>
</dbReference>
<dbReference type="Pfam" id="PF02820">
    <property type="entry name" value="MBT"/>
    <property type="match status" value="3"/>
</dbReference>
<dbReference type="GO" id="GO:0042393">
    <property type="term" value="F:histone binding"/>
    <property type="evidence" value="ECO:0007669"/>
    <property type="project" value="TreeGrafter"/>
</dbReference>
<comment type="caution">
    <text evidence="3">The sequence shown here is derived from an EMBL/GenBank/DDBJ whole genome shotgun (WGS) entry which is preliminary data.</text>
</comment>
<feature type="repeat" description="MBT" evidence="2">
    <location>
        <begin position="395"/>
        <end position="490"/>
    </location>
</feature>
<dbReference type="GO" id="GO:0045892">
    <property type="term" value="P:negative regulation of DNA-templated transcription"/>
    <property type="evidence" value="ECO:0007669"/>
    <property type="project" value="TreeGrafter"/>
</dbReference>
<dbReference type="Gene3D" id="2.30.30.140">
    <property type="match status" value="4"/>
</dbReference>
<dbReference type="InterPro" id="IPR050548">
    <property type="entry name" value="PcG_chromatin_remod_factors"/>
</dbReference>
<dbReference type="SUPFAM" id="SSF63748">
    <property type="entry name" value="Tudor/PWWP/MBT"/>
    <property type="match status" value="3"/>
</dbReference>
<dbReference type="EMBL" id="BTSX01000006">
    <property type="protein sequence ID" value="GMT06936.1"/>
    <property type="molecule type" value="Genomic_DNA"/>
</dbReference>
<evidence type="ECO:0000313" key="3">
    <source>
        <dbReference type="EMBL" id="GMT06936.1"/>
    </source>
</evidence>
<dbReference type="Proteomes" id="UP001432027">
    <property type="component" value="Unassembled WGS sequence"/>
</dbReference>
<accession>A0AAV5UKH0</accession>
<dbReference type="InterPro" id="IPR004092">
    <property type="entry name" value="Mbt"/>
</dbReference>
<proteinExistence type="predicted"/>
<protein>
    <submittedName>
        <fullName evidence="3">Uncharacterized protein</fullName>
    </submittedName>
</protein>
<feature type="non-terminal residue" evidence="3">
    <location>
        <position position="1"/>
    </location>
</feature>
<dbReference type="PANTHER" id="PTHR12247:SF131">
    <property type="entry name" value="LD05287P"/>
    <property type="match status" value="1"/>
</dbReference>
<sequence length="515" mass="59742">LQYPYQRPGVKYSKKKDRKRTVHQWYKLLEEAARDALTLPSSSFHIDHFAPLHLFRSAPLRDGMWDMPKGTWFKVDVPPAELEDSKERRREALPSFDAECIHTIGYYLLMRWMGAREENVFWIHAANPALRSYEYCGEDGMELPPSCDWDIYNNLHDGRLSEDRAVGQLFMMGRGFDLKGNDIANKYSVGERVEIRNTTAFTFELMPAVVHEIIGRRVVLKYSGSDIIDRSLIKMDVRMDMDDEWIFPVGFASSRGLPLVANAFYCKHSEAVAKEKTSEPQYKRLRHMDADEKKVFSGIRNWSGDRRKWLTNARWKDNMMCEMHDRLDDNQSILKAARVIRVLKDGFLFIGPDGVDIEQDAVVLPKTSRTLFPVGYAKAHGITLDGPKESDEDVFDWNSYLKRKKYPKAPNHFFEETILANQFEVGMKLEAIDRTEKKLSPATVKAIKGRLILVSFDGWDESYDHLYDFRSEEIFPYGWGEMVGYPLEAPGQTIDVKEEIIELDEDSNDKRSDEW</sequence>
<evidence type="ECO:0000313" key="4">
    <source>
        <dbReference type="Proteomes" id="UP001432027"/>
    </source>
</evidence>
<dbReference type="AlphaFoldDB" id="A0AAV5UKH0"/>
<keyword evidence="1" id="KW-0677">Repeat</keyword>
<dbReference type="PANTHER" id="PTHR12247">
    <property type="entry name" value="POLYCOMB GROUP PROTEIN"/>
    <property type="match status" value="1"/>
</dbReference>
<dbReference type="GO" id="GO:0003682">
    <property type="term" value="F:chromatin binding"/>
    <property type="evidence" value="ECO:0007669"/>
    <property type="project" value="TreeGrafter"/>
</dbReference>
<dbReference type="SMART" id="SM00561">
    <property type="entry name" value="MBT"/>
    <property type="match status" value="1"/>
</dbReference>
<gene>
    <name evidence="3" type="ORF">PENTCL1PPCAC_29110</name>
</gene>
<reference evidence="3" key="1">
    <citation type="submission" date="2023-10" db="EMBL/GenBank/DDBJ databases">
        <title>Genome assembly of Pristionchus species.</title>
        <authorList>
            <person name="Yoshida K."/>
            <person name="Sommer R.J."/>
        </authorList>
    </citation>
    <scope>NUCLEOTIDE SEQUENCE</scope>
    <source>
        <strain evidence="3">RS0144</strain>
    </source>
</reference>
<keyword evidence="4" id="KW-1185">Reference proteome</keyword>
<name>A0AAV5UKH0_9BILA</name>
<dbReference type="GO" id="GO:0005634">
    <property type="term" value="C:nucleus"/>
    <property type="evidence" value="ECO:0007669"/>
    <property type="project" value="InterPro"/>
</dbReference>
<evidence type="ECO:0000256" key="1">
    <source>
        <dbReference type="ARBA" id="ARBA00022737"/>
    </source>
</evidence>